<dbReference type="OrthoDB" id="444325at2759"/>
<dbReference type="Proteomes" id="UP001152300">
    <property type="component" value="Unassembled WGS sequence"/>
</dbReference>
<dbReference type="Pfam" id="PF13696">
    <property type="entry name" value="zf-CCHC_2"/>
    <property type="match status" value="2"/>
</dbReference>
<accession>A0A9X0AYQ1</accession>
<sequence>MFSGKESRPKSAWEEQALLELLFRAPKLVTDDDLLSISLSNLAKNLNDELPASVIMNIYLRWLETHRKSPSQLFKAWPNTTKHWVESLKNRGFDKRDILSHVGDLRKANGPFSNHSKGWAEEKYPPSVEDIERVFDEKHNTKKDKSLGKVDSGRGVYRSDKSSSKTSGGSTDHVPPNYICNRCGKHGHLVKQCPTNMDPAFDKQPPETYQCSICNKFGNHWYSLCPKNTKEDSITQKRLAAGIEVTTQHRSFDERDHYKTDLGGTSRLDDIKHKGRDRDLRHWRGEKWEASEKAGSLKQKQAIALNYDVSEESELPARNNKLELLADIEERIHKASVAMAHDTGMSIEGVAEMTGVTISNMAATIMAANRKRARSIEMDYVGYEEHQRTIRQKFEGDDKDELMHGVDDERFLHSDDGRHDADSGGIFKETDPFTEEFELRQVLPIVSMMDQTECSWKLPQSDLAMCPRGTSPMDTSSEENIRTPVDDMEEGFDSPRVRSETPEKIYTDFVKSLIENRTEGQIVNRRRRRRTALECWDEDDQRRMRQLNTSTSSPQSSPTMSSISSLGSDRTEDDIKVDHPLDHPPEQALREDPYFCLDNNTPASPGSDVAMQEAMPGASTRVYNKTH</sequence>
<dbReference type="GO" id="GO:0008270">
    <property type="term" value="F:zinc ion binding"/>
    <property type="evidence" value="ECO:0007669"/>
    <property type="project" value="UniProtKB-KW"/>
</dbReference>
<dbReference type="InterPro" id="IPR001878">
    <property type="entry name" value="Znf_CCHC"/>
</dbReference>
<name>A0A9X0AYQ1_9HELO</name>
<keyword evidence="3" id="KW-0862">Zinc</keyword>
<evidence type="ECO:0000256" key="4">
    <source>
        <dbReference type="PROSITE-ProRule" id="PRU00047"/>
    </source>
</evidence>
<gene>
    <name evidence="7" type="ORF">OCU04_001726</name>
</gene>
<organism evidence="7 8">
    <name type="scientific">Sclerotinia nivalis</name>
    <dbReference type="NCBI Taxonomy" id="352851"/>
    <lineage>
        <taxon>Eukaryota</taxon>
        <taxon>Fungi</taxon>
        <taxon>Dikarya</taxon>
        <taxon>Ascomycota</taxon>
        <taxon>Pezizomycotina</taxon>
        <taxon>Leotiomycetes</taxon>
        <taxon>Helotiales</taxon>
        <taxon>Sclerotiniaceae</taxon>
        <taxon>Sclerotinia</taxon>
    </lineage>
</organism>
<dbReference type="EMBL" id="JAPEIS010000001">
    <property type="protein sequence ID" value="KAJ8071405.1"/>
    <property type="molecule type" value="Genomic_DNA"/>
</dbReference>
<dbReference type="InterPro" id="IPR036875">
    <property type="entry name" value="Znf_CCHC_sf"/>
</dbReference>
<feature type="compositionally biased region" description="Basic and acidic residues" evidence="5">
    <location>
        <begin position="569"/>
        <end position="593"/>
    </location>
</feature>
<evidence type="ECO:0000313" key="8">
    <source>
        <dbReference type="Proteomes" id="UP001152300"/>
    </source>
</evidence>
<dbReference type="SMART" id="SM00343">
    <property type="entry name" value="ZnF_C2HC"/>
    <property type="match status" value="2"/>
</dbReference>
<reference evidence="7" key="1">
    <citation type="submission" date="2022-11" db="EMBL/GenBank/DDBJ databases">
        <title>Genome Resource of Sclerotinia nivalis Strain SnTB1, a Plant Pathogen Isolated from American Ginseng.</title>
        <authorList>
            <person name="Fan S."/>
        </authorList>
    </citation>
    <scope>NUCLEOTIDE SEQUENCE</scope>
    <source>
        <strain evidence="7">SnTB1</strain>
    </source>
</reference>
<dbReference type="Gene3D" id="4.10.60.10">
    <property type="entry name" value="Zinc finger, CCHC-type"/>
    <property type="match status" value="1"/>
</dbReference>
<comment type="caution">
    <text evidence="7">The sequence shown here is derived from an EMBL/GenBank/DDBJ whole genome shotgun (WGS) entry which is preliminary data.</text>
</comment>
<dbReference type="PROSITE" id="PS50158">
    <property type="entry name" value="ZF_CCHC"/>
    <property type="match status" value="1"/>
</dbReference>
<feature type="region of interest" description="Disordered" evidence="5">
    <location>
        <begin position="540"/>
        <end position="627"/>
    </location>
</feature>
<protein>
    <recommendedName>
        <fullName evidence="6">CCHC-type domain-containing protein</fullName>
    </recommendedName>
</protein>
<proteinExistence type="predicted"/>
<evidence type="ECO:0000256" key="3">
    <source>
        <dbReference type="ARBA" id="ARBA00022833"/>
    </source>
</evidence>
<keyword evidence="1" id="KW-0479">Metal-binding</keyword>
<dbReference type="SUPFAM" id="SSF57756">
    <property type="entry name" value="Retrovirus zinc finger-like domains"/>
    <property type="match status" value="1"/>
</dbReference>
<dbReference type="InterPro" id="IPR025829">
    <property type="entry name" value="Zn_knuckle_CX2CX3GHX4C"/>
</dbReference>
<evidence type="ECO:0000259" key="6">
    <source>
        <dbReference type="PROSITE" id="PS50158"/>
    </source>
</evidence>
<feature type="region of interest" description="Disordered" evidence="5">
    <location>
        <begin position="136"/>
        <end position="176"/>
    </location>
</feature>
<keyword evidence="2 4" id="KW-0863">Zinc-finger</keyword>
<dbReference type="GO" id="GO:0003676">
    <property type="term" value="F:nucleic acid binding"/>
    <property type="evidence" value="ECO:0007669"/>
    <property type="project" value="InterPro"/>
</dbReference>
<evidence type="ECO:0000256" key="2">
    <source>
        <dbReference type="ARBA" id="ARBA00022771"/>
    </source>
</evidence>
<feature type="domain" description="CCHC-type" evidence="6">
    <location>
        <begin position="180"/>
        <end position="194"/>
    </location>
</feature>
<evidence type="ECO:0000256" key="1">
    <source>
        <dbReference type="ARBA" id="ARBA00022723"/>
    </source>
</evidence>
<feature type="compositionally biased region" description="Basic and acidic residues" evidence="5">
    <location>
        <begin position="136"/>
        <end position="163"/>
    </location>
</feature>
<evidence type="ECO:0000313" key="7">
    <source>
        <dbReference type="EMBL" id="KAJ8071405.1"/>
    </source>
</evidence>
<dbReference type="AlphaFoldDB" id="A0A9X0AYQ1"/>
<feature type="compositionally biased region" description="Low complexity" evidence="5">
    <location>
        <begin position="549"/>
        <end position="568"/>
    </location>
</feature>
<evidence type="ECO:0000256" key="5">
    <source>
        <dbReference type="SAM" id="MobiDB-lite"/>
    </source>
</evidence>
<keyword evidence="8" id="KW-1185">Reference proteome</keyword>